<dbReference type="EMBL" id="FOIQ01000004">
    <property type="protein sequence ID" value="SEW15160.1"/>
    <property type="molecule type" value="Genomic_DNA"/>
</dbReference>
<dbReference type="AlphaFoldDB" id="A0A1I0PL75"/>
<accession>A0A1I0PL75</accession>
<name>A0A1I0PL75_9BACT</name>
<organism evidence="1 2">
    <name type="scientific">Prevotella aff. ruminicola Tc2-24</name>
    <dbReference type="NCBI Taxonomy" id="81582"/>
    <lineage>
        <taxon>Bacteria</taxon>
        <taxon>Pseudomonadati</taxon>
        <taxon>Bacteroidota</taxon>
        <taxon>Bacteroidia</taxon>
        <taxon>Bacteroidales</taxon>
        <taxon>Prevotellaceae</taxon>
        <taxon>Prevotella</taxon>
    </lineage>
</organism>
<dbReference type="Proteomes" id="UP000199373">
    <property type="component" value="Unassembled WGS sequence"/>
</dbReference>
<evidence type="ECO:0000313" key="2">
    <source>
        <dbReference type="Proteomes" id="UP000199373"/>
    </source>
</evidence>
<gene>
    <name evidence="1" type="ORF">SAMN04487850_1851</name>
</gene>
<evidence type="ECO:0000313" key="1">
    <source>
        <dbReference type="EMBL" id="SEW15160.1"/>
    </source>
</evidence>
<reference evidence="1 2" key="1">
    <citation type="submission" date="2016-10" db="EMBL/GenBank/DDBJ databases">
        <authorList>
            <person name="de Groot N.N."/>
        </authorList>
    </citation>
    <scope>NUCLEOTIDE SEQUENCE [LARGE SCALE GENOMIC DNA]</scope>
    <source>
        <strain evidence="1 2">TC2-24</strain>
    </source>
</reference>
<protein>
    <submittedName>
        <fullName evidence="1">Uncharacterized protein</fullName>
    </submittedName>
</protein>
<keyword evidence="2" id="KW-1185">Reference proteome</keyword>
<sequence>MPSTSNFAISIAKLRKNERNAKEKLVFFSFPSACNFANSIIKIHFSRVSTKHFYIINMTAKENNRTFLTEVNKIYQVLGGA</sequence>
<proteinExistence type="predicted"/>